<keyword evidence="5 6" id="KW-0472">Membrane</keyword>
<dbReference type="Proteomes" id="UP000548476">
    <property type="component" value="Unassembled WGS sequence"/>
</dbReference>
<dbReference type="Pfam" id="PF07690">
    <property type="entry name" value="MFS_1"/>
    <property type="match status" value="1"/>
</dbReference>
<organism evidence="8 9">
    <name type="scientific">Phytomonospora endophytica</name>
    <dbReference type="NCBI Taxonomy" id="714109"/>
    <lineage>
        <taxon>Bacteria</taxon>
        <taxon>Bacillati</taxon>
        <taxon>Actinomycetota</taxon>
        <taxon>Actinomycetes</taxon>
        <taxon>Micromonosporales</taxon>
        <taxon>Micromonosporaceae</taxon>
        <taxon>Phytomonospora</taxon>
    </lineage>
</organism>
<keyword evidence="2" id="KW-1003">Cell membrane</keyword>
<name>A0A841G0J1_9ACTN</name>
<comment type="caution">
    <text evidence="8">The sequence shown here is derived from an EMBL/GenBank/DDBJ whole genome shotgun (WGS) entry which is preliminary data.</text>
</comment>
<dbReference type="RefSeq" id="WP_184792386.1">
    <property type="nucleotide sequence ID" value="NZ_BONT01000077.1"/>
</dbReference>
<dbReference type="GO" id="GO:0005886">
    <property type="term" value="C:plasma membrane"/>
    <property type="evidence" value="ECO:0007669"/>
    <property type="project" value="UniProtKB-SubCell"/>
</dbReference>
<feature type="transmembrane region" description="Helical" evidence="6">
    <location>
        <begin position="12"/>
        <end position="32"/>
    </location>
</feature>
<feature type="transmembrane region" description="Helical" evidence="6">
    <location>
        <begin position="44"/>
        <end position="66"/>
    </location>
</feature>
<evidence type="ECO:0000313" key="8">
    <source>
        <dbReference type="EMBL" id="MBB6039292.1"/>
    </source>
</evidence>
<feature type="transmembrane region" description="Helical" evidence="6">
    <location>
        <begin position="365"/>
        <end position="389"/>
    </location>
</feature>
<dbReference type="PANTHER" id="PTHR23513:SF11">
    <property type="entry name" value="STAPHYLOFERRIN A TRANSPORTER"/>
    <property type="match status" value="1"/>
</dbReference>
<keyword evidence="9" id="KW-1185">Reference proteome</keyword>
<dbReference type="SUPFAM" id="SSF103473">
    <property type="entry name" value="MFS general substrate transporter"/>
    <property type="match status" value="1"/>
</dbReference>
<dbReference type="GO" id="GO:0022857">
    <property type="term" value="F:transmembrane transporter activity"/>
    <property type="evidence" value="ECO:0007669"/>
    <property type="project" value="InterPro"/>
</dbReference>
<keyword evidence="3 6" id="KW-0812">Transmembrane</keyword>
<protein>
    <submittedName>
        <fullName evidence="8">MFS family permease</fullName>
    </submittedName>
</protein>
<dbReference type="InterPro" id="IPR011701">
    <property type="entry name" value="MFS"/>
</dbReference>
<evidence type="ECO:0000256" key="1">
    <source>
        <dbReference type="ARBA" id="ARBA00004651"/>
    </source>
</evidence>
<dbReference type="AlphaFoldDB" id="A0A841G0J1"/>
<proteinExistence type="predicted"/>
<feature type="transmembrane region" description="Helical" evidence="6">
    <location>
        <begin position="251"/>
        <end position="270"/>
    </location>
</feature>
<feature type="domain" description="Major facilitator superfamily (MFS) profile" evidence="7">
    <location>
        <begin position="9"/>
        <end position="393"/>
    </location>
</feature>
<evidence type="ECO:0000256" key="5">
    <source>
        <dbReference type="ARBA" id="ARBA00023136"/>
    </source>
</evidence>
<dbReference type="PROSITE" id="PS50850">
    <property type="entry name" value="MFS"/>
    <property type="match status" value="1"/>
</dbReference>
<evidence type="ECO:0000259" key="7">
    <source>
        <dbReference type="PROSITE" id="PS50850"/>
    </source>
</evidence>
<evidence type="ECO:0000256" key="4">
    <source>
        <dbReference type="ARBA" id="ARBA00022989"/>
    </source>
</evidence>
<dbReference type="CDD" id="cd06173">
    <property type="entry name" value="MFS_MefA_like"/>
    <property type="match status" value="1"/>
</dbReference>
<feature type="transmembrane region" description="Helical" evidence="6">
    <location>
        <begin position="282"/>
        <end position="302"/>
    </location>
</feature>
<dbReference type="InterPro" id="IPR020846">
    <property type="entry name" value="MFS_dom"/>
</dbReference>
<dbReference type="EMBL" id="JACHGT010000021">
    <property type="protein sequence ID" value="MBB6039292.1"/>
    <property type="molecule type" value="Genomic_DNA"/>
</dbReference>
<comment type="subcellular location">
    <subcellularLocation>
        <location evidence="1">Cell membrane</location>
        <topology evidence="1">Multi-pass membrane protein</topology>
    </subcellularLocation>
</comment>
<feature type="transmembrane region" description="Helical" evidence="6">
    <location>
        <begin position="73"/>
        <end position="92"/>
    </location>
</feature>
<evidence type="ECO:0000256" key="6">
    <source>
        <dbReference type="SAM" id="Phobius"/>
    </source>
</evidence>
<reference evidence="8 9" key="1">
    <citation type="submission" date="2020-08" db="EMBL/GenBank/DDBJ databases">
        <title>Genomic Encyclopedia of Type Strains, Phase IV (KMG-IV): sequencing the most valuable type-strain genomes for metagenomic binning, comparative biology and taxonomic classification.</title>
        <authorList>
            <person name="Goeker M."/>
        </authorList>
    </citation>
    <scope>NUCLEOTIDE SEQUENCE [LARGE SCALE GENOMIC DNA]</scope>
    <source>
        <strain evidence="8 9">YIM 65646</strain>
    </source>
</reference>
<evidence type="ECO:0000256" key="2">
    <source>
        <dbReference type="ARBA" id="ARBA00022475"/>
    </source>
</evidence>
<feature type="transmembrane region" description="Helical" evidence="6">
    <location>
        <begin position="308"/>
        <end position="328"/>
    </location>
</feature>
<feature type="transmembrane region" description="Helical" evidence="6">
    <location>
        <begin position="98"/>
        <end position="115"/>
    </location>
</feature>
<keyword evidence="4 6" id="KW-1133">Transmembrane helix</keyword>
<dbReference type="InterPro" id="IPR036259">
    <property type="entry name" value="MFS_trans_sf"/>
</dbReference>
<sequence>MLPLLRDRRFQAFWLGQATSVVGVGVTVVALPGLLLTHRSGTDFAYVLAAQAGTGAFCTIFGGVFADRYSRSMLMAVSDVLCILGVGAYLALGANGPLWALLLSAGVIGVGTGLYQPAHRAAMPQIVPGELLERANALDSATKRIGMAAGSALGGLLIATVNPEVALVVNLGTYAVSLATLLFLRLPAVTGGGSGGGIAAVFREAGEGVRIVLRNRWATAIMVQGTIQVFFLFAPNYILTAIVAAERYPKGAYGWIMTAGFVGALAGSLISGRIKAKRPGLLAMNALVPCAALPVCLVWNVPLWAFCAIAFLAWAGISTFFVFWLSALSRAFPPEVHGRVFGIEHLLTFCLDPVAKAVIPAVALAVGMGVFGIVAAVVLLVSTYAVLLVPGAIRLSTPSDAPKPPSVPTAAH</sequence>
<feature type="transmembrane region" description="Helical" evidence="6">
    <location>
        <begin position="220"/>
        <end position="245"/>
    </location>
</feature>
<evidence type="ECO:0000256" key="3">
    <source>
        <dbReference type="ARBA" id="ARBA00022692"/>
    </source>
</evidence>
<dbReference type="PANTHER" id="PTHR23513">
    <property type="entry name" value="INTEGRAL MEMBRANE EFFLUX PROTEIN-RELATED"/>
    <property type="match status" value="1"/>
</dbReference>
<dbReference type="Gene3D" id="1.20.1250.20">
    <property type="entry name" value="MFS general substrate transporter like domains"/>
    <property type="match status" value="1"/>
</dbReference>
<accession>A0A841G0J1</accession>
<gene>
    <name evidence="8" type="ORF">HNR73_007186</name>
</gene>
<evidence type="ECO:0000313" key="9">
    <source>
        <dbReference type="Proteomes" id="UP000548476"/>
    </source>
</evidence>